<name>A0ABN8Y2X5_RANTA</name>
<sequence>MARGARTGRPRIMRSGGWGSPGATVGARGGFCQSEGPVASPQTKAPATRPSPELRGRGRTRVLTFPGGAVRGSAPLRGKRSVEPGLCGLDCAGHSIFVQRIGCAFYAGSCEARTAGGPS</sequence>
<gene>
    <name evidence="2" type="ORF">MRATA1EN1_LOCUS4262</name>
</gene>
<evidence type="ECO:0000313" key="2">
    <source>
        <dbReference type="EMBL" id="CAI9155300.1"/>
    </source>
</evidence>
<feature type="compositionally biased region" description="Basic residues" evidence="1">
    <location>
        <begin position="1"/>
        <end position="12"/>
    </location>
</feature>
<evidence type="ECO:0000313" key="3">
    <source>
        <dbReference type="Proteomes" id="UP001176941"/>
    </source>
</evidence>
<feature type="region of interest" description="Disordered" evidence="1">
    <location>
        <begin position="1"/>
        <end position="59"/>
    </location>
</feature>
<keyword evidence="3" id="KW-1185">Reference proteome</keyword>
<proteinExistence type="predicted"/>
<reference evidence="2" key="1">
    <citation type="submission" date="2023-04" db="EMBL/GenBank/DDBJ databases">
        <authorList>
            <consortium name="ELIXIR-Norway"/>
        </authorList>
    </citation>
    <scope>NUCLEOTIDE SEQUENCE [LARGE SCALE GENOMIC DNA]</scope>
</reference>
<protein>
    <submittedName>
        <fullName evidence="2">Uncharacterized protein</fullName>
    </submittedName>
</protein>
<dbReference type="EMBL" id="OX459948">
    <property type="protein sequence ID" value="CAI9155300.1"/>
    <property type="molecule type" value="Genomic_DNA"/>
</dbReference>
<evidence type="ECO:0000256" key="1">
    <source>
        <dbReference type="SAM" id="MobiDB-lite"/>
    </source>
</evidence>
<accession>A0ABN8Y2X5</accession>
<dbReference type="Proteomes" id="UP001176941">
    <property type="component" value="Chromosome 12"/>
</dbReference>
<organism evidence="2 3">
    <name type="scientific">Rangifer tarandus platyrhynchus</name>
    <name type="common">Svalbard reindeer</name>
    <dbReference type="NCBI Taxonomy" id="3082113"/>
    <lineage>
        <taxon>Eukaryota</taxon>
        <taxon>Metazoa</taxon>
        <taxon>Chordata</taxon>
        <taxon>Craniata</taxon>
        <taxon>Vertebrata</taxon>
        <taxon>Euteleostomi</taxon>
        <taxon>Mammalia</taxon>
        <taxon>Eutheria</taxon>
        <taxon>Laurasiatheria</taxon>
        <taxon>Artiodactyla</taxon>
        <taxon>Ruminantia</taxon>
        <taxon>Pecora</taxon>
        <taxon>Cervidae</taxon>
        <taxon>Odocoileinae</taxon>
        <taxon>Rangifer</taxon>
    </lineage>
</organism>